<dbReference type="EMBL" id="CP014688">
    <property type="protein sequence ID" value="AQT06241.1"/>
    <property type="molecule type" value="Genomic_DNA"/>
</dbReference>
<protein>
    <submittedName>
        <fullName evidence="1">Uncharacterized protein</fullName>
    </submittedName>
</protein>
<organism evidence="1 2">
    <name type="scientific">Acetobacter persici</name>
    <dbReference type="NCBI Taxonomy" id="1076596"/>
    <lineage>
        <taxon>Bacteria</taxon>
        <taxon>Pseudomonadati</taxon>
        <taxon>Pseudomonadota</taxon>
        <taxon>Alphaproteobacteria</taxon>
        <taxon>Acetobacterales</taxon>
        <taxon>Acetobacteraceae</taxon>
        <taxon>Acetobacter</taxon>
    </lineage>
</organism>
<dbReference type="AlphaFoldDB" id="A0A1U9LII5"/>
<evidence type="ECO:0000313" key="1">
    <source>
        <dbReference type="EMBL" id="AQT06241.1"/>
    </source>
</evidence>
<dbReference type="KEGG" id="aper:A0U91_14535"/>
<keyword evidence="1" id="KW-0614">Plasmid</keyword>
<proteinExistence type="predicted"/>
<reference evidence="1 2" key="1">
    <citation type="submission" date="2016-03" db="EMBL/GenBank/DDBJ databases">
        <title>Acetic acid bacteria sequencing.</title>
        <authorList>
            <person name="Brandt J."/>
            <person name="Jakob F."/>
            <person name="Vogel R.F."/>
        </authorList>
    </citation>
    <scope>NUCLEOTIDE SEQUENCE [LARGE SCALE GENOMIC DNA]</scope>
    <source>
        <strain evidence="1 2">TMW2.1084</strain>
        <plasmid evidence="2">pac1084_1</plasmid>
    </source>
</reference>
<gene>
    <name evidence="1" type="ORF">A0U91_14535</name>
</gene>
<sequence>MSKPASSIESRLSIRIRTVGIEYYDRSRPRTEFKDWEGYARCGAIPFAMLKPWIEDDCPEDIRAVIEKDANELEKRMGQEYRFSTSGQTVTLGYMRPEYLSAQRKVRDKKEKLWQAFRSVVEANGFDFVHYADFSMKSKFEGMPLVGQEGDWVMYDATDAGRPAYRAPTAEGCVQEAYGAGHYSMTPDLEADAPSLEDDIPSP</sequence>
<geneLocation type="plasmid" evidence="2">
    <name>pac1084_1</name>
</geneLocation>
<dbReference type="RefSeq" id="WP_077931875.1">
    <property type="nucleotide sequence ID" value="NZ_CP014688.1"/>
</dbReference>
<accession>A0A1U9LII5</accession>
<name>A0A1U9LII5_9PROT</name>
<evidence type="ECO:0000313" key="2">
    <source>
        <dbReference type="Proteomes" id="UP000189055"/>
    </source>
</evidence>
<dbReference type="Proteomes" id="UP000189055">
    <property type="component" value="Plasmid pAC1084_1"/>
</dbReference>